<dbReference type="Proteomes" id="UP001239795">
    <property type="component" value="Unassembled WGS sequence"/>
</dbReference>
<evidence type="ECO:0000313" key="1">
    <source>
        <dbReference type="EMBL" id="KAK1468236.1"/>
    </source>
</evidence>
<keyword evidence="2" id="KW-1185">Reference proteome</keyword>
<reference evidence="1 2" key="1">
    <citation type="submission" date="2016-10" db="EMBL/GenBank/DDBJ databases">
        <title>The genome sequence of Colletotrichum fioriniae PJ7.</title>
        <authorList>
            <person name="Baroncelli R."/>
        </authorList>
    </citation>
    <scope>NUCLEOTIDE SEQUENCE [LARGE SCALE GENOMIC DNA]</scope>
    <source>
        <strain evidence="1">Col 31</strain>
    </source>
</reference>
<sequence length="149" mass="16398">MKPKTRPCEELQATSRCPAKGLSDERVAGERALELGTPLDARIRSTPREQKHHFPLGPDYITYCFLFAHTFKWKFYLVVAGELWECSGSQKVVVSPAVERAAAADTQSLLLSAGAAEELPAYDGTRGPVPAYENIFSNRDSSTSGYEES</sequence>
<dbReference type="EMBL" id="MLGG01000001">
    <property type="protein sequence ID" value="KAK1468236.1"/>
    <property type="molecule type" value="Genomic_DNA"/>
</dbReference>
<gene>
    <name evidence="1" type="ORF">CMEL01_00003</name>
</gene>
<name>A0AAI9XY01_9PEZI</name>
<dbReference type="AlphaFoldDB" id="A0AAI9XY01"/>
<accession>A0AAI9XY01</accession>
<evidence type="ECO:0000313" key="2">
    <source>
        <dbReference type="Proteomes" id="UP001239795"/>
    </source>
</evidence>
<proteinExistence type="predicted"/>
<organism evidence="1 2">
    <name type="scientific">Colletotrichum melonis</name>
    <dbReference type="NCBI Taxonomy" id="1209925"/>
    <lineage>
        <taxon>Eukaryota</taxon>
        <taxon>Fungi</taxon>
        <taxon>Dikarya</taxon>
        <taxon>Ascomycota</taxon>
        <taxon>Pezizomycotina</taxon>
        <taxon>Sordariomycetes</taxon>
        <taxon>Hypocreomycetidae</taxon>
        <taxon>Glomerellales</taxon>
        <taxon>Glomerellaceae</taxon>
        <taxon>Colletotrichum</taxon>
        <taxon>Colletotrichum acutatum species complex</taxon>
    </lineage>
</organism>
<comment type="caution">
    <text evidence="1">The sequence shown here is derived from an EMBL/GenBank/DDBJ whole genome shotgun (WGS) entry which is preliminary data.</text>
</comment>
<protein>
    <submittedName>
        <fullName evidence="1">Uncharacterized protein</fullName>
    </submittedName>
</protein>